<evidence type="ECO:0000313" key="1">
    <source>
        <dbReference type="EMBL" id="KAK1624527.1"/>
    </source>
</evidence>
<dbReference type="EMBL" id="JAHMHQ010000024">
    <property type="protein sequence ID" value="KAK1624527.1"/>
    <property type="molecule type" value="Genomic_DNA"/>
</dbReference>
<keyword evidence="2" id="KW-1185">Reference proteome</keyword>
<dbReference type="Proteomes" id="UP001243989">
    <property type="component" value="Unassembled WGS sequence"/>
</dbReference>
<proteinExistence type="predicted"/>
<reference evidence="1" key="1">
    <citation type="submission" date="2021-06" db="EMBL/GenBank/DDBJ databases">
        <title>Comparative genomics, transcriptomics and evolutionary studies reveal genomic signatures of adaptation to plant cell wall in hemibiotrophic fungi.</title>
        <authorList>
            <consortium name="DOE Joint Genome Institute"/>
            <person name="Baroncelli R."/>
            <person name="Diaz J.F."/>
            <person name="Benocci T."/>
            <person name="Peng M."/>
            <person name="Battaglia E."/>
            <person name="Haridas S."/>
            <person name="Andreopoulos W."/>
            <person name="Labutti K."/>
            <person name="Pangilinan J."/>
            <person name="Floch G.L."/>
            <person name="Makela M.R."/>
            <person name="Henrissat B."/>
            <person name="Grigoriev I.V."/>
            <person name="Crouch J.A."/>
            <person name="De Vries R.P."/>
            <person name="Sukno S.A."/>
            <person name="Thon M.R."/>
        </authorList>
    </citation>
    <scope>NUCLEOTIDE SEQUENCE</scope>
    <source>
        <strain evidence="1">CBS 102054</strain>
    </source>
</reference>
<name>A0AAJ0ECD3_9PEZI</name>
<sequence>MRFSPLLSADRPSQPIQRLGVPFSPAPIPSRSVNDAGKRVRNCISPVMSLTCWIKRHVNT</sequence>
<dbReference type="AlphaFoldDB" id="A0AAJ0ECD3"/>
<evidence type="ECO:0000313" key="2">
    <source>
        <dbReference type="Proteomes" id="UP001243989"/>
    </source>
</evidence>
<protein>
    <submittedName>
        <fullName evidence="1">Uncharacterized protein</fullName>
    </submittedName>
</protein>
<dbReference type="GeneID" id="85476120"/>
<organism evidence="1 2">
    <name type="scientific">Colletotrichum phormii</name>
    <dbReference type="NCBI Taxonomy" id="359342"/>
    <lineage>
        <taxon>Eukaryota</taxon>
        <taxon>Fungi</taxon>
        <taxon>Dikarya</taxon>
        <taxon>Ascomycota</taxon>
        <taxon>Pezizomycotina</taxon>
        <taxon>Sordariomycetes</taxon>
        <taxon>Hypocreomycetidae</taxon>
        <taxon>Glomerellales</taxon>
        <taxon>Glomerellaceae</taxon>
        <taxon>Colletotrichum</taxon>
        <taxon>Colletotrichum acutatum species complex</taxon>
    </lineage>
</organism>
<gene>
    <name evidence="1" type="ORF">BDP81DRAFT_437736</name>
</gene>
<comment type="caution">
    <text evidence="1">The sequence shown here is derived from an EMBL/GenBank/DDBJ whole genome shotgun (WGS) entry which is preliminary data.</text>
</comment>
<accession>A0AAJ0ECD3</accession>
<dbReference type="RefSeq" id="XP_060440522.1">
    <property type="nucleotide sequence ID" value="XM_060591258.1"/>
</dbReference>